<evidence type="ECO:0000313" key="1">
    <source>
        <dbReference type="EMBL" id="CAI9771682.1"/>
    </source>
</evidence>
<reference evidence="1" key="1">
    <citation type="submission" date="2023-05" db="EMBL/GenBank/DDBJ databases">
        <authorList>
            <person name="Huff M."/>
        </authorList>
    </citation>
    <scope>NUCLEOTIDE SEQUENCE</scope>
</reference>
<gene>
    <name evidence="1" type="ORF">FPE_LOCUS19112</name>
</gene>
<keyword evidence="2" id="KW-1185">Reference proteome</keyword>
<dbReference type="Proteomes" id="UP000834106">
    <property type="component" value="Chromosome 11"/>
</dbReference>
<dbReference type="EMBL" id="OU503046">
    <property type="protein sequence ID" value="CAI9771682.1"/>
    <property type="molecule type" value="Genomic_DNA"/>
</dbReference>
<accession>A0AAD1ZR33</accession>
<dbReference type="SUPFAM" id="SSF53756">
    <property type="entry name" value="UDP-Glycosyltransferase/glycogen phosphorylase"/>
    <property type="match status" value="1"/>
</dbReference>
<name>A0AAD1ZR33_9LAMI</name>
<protein>
    <submittedName>
        <fullName evidence="1">Uncharacterized protein</fullName>
    </submittedName>
</protein>
<evidence type="ECO:0000313" key="2">
    <source>
        <dbReference type="Proteomes" id="UP000834106"/>
    </source>
</evidence>
<proteinExistence type="predicted"/>
<dbReference type="AlphaFoldDB" id="A0AAD1ZR33"/>
<organism evidence="1 2">
    <name type="scientific">Fraxinus pennsylvanica</name>
    <dbReference type="NCBI Taxonomy" id="56036"/>
    <lineage>
        <taxon>Eukaryota</taxon>
        <taxon>Viridiplantae</taxon>
        <taxon>Streptophyta</taxon>
        <taxon>Embryophyta</taxon>
        <taxon>Tracheophyta</taxon>
        <taxon>Spermatophyta</taxon>
        <taxon>Magnoliopsida</taxon>
        <taxon>eudicotyledons</taxon>
        <taxon>Gunneridae</taxon>
        <taxon>Pentapetalae</taxon>
        <taxon>asterids</taxon>
        <taxon>lamiids</taxon>
        <taxon>Lamiales</taxon>
        <taxon>Oleaceae</taxon>
        <taxon>Oleeae</taxon>
        <taxon>Fraxinus</taxon>
    </lineage>
</organism>
<dbReference type="Gene3D" id="3.40.50.2000">
    <property type="entry name" value="Glycogen Phosphorylase B"/>
    <property type="match status" value="1"/>
</dbReference>
<sequence length="107" mass="12030">MGSSGVESGSYRWRKPLTAKQLAEGFGPVLEGFEQRQRVVLHWNHKGGALQACLNWRVNLFKVFKKAQMEALANGLDRSGVRFIWVVKPLKAEQLVEGFGLVLEGFE</sequence>